<dbReference type="WBParaSite" id="ES5_v2.g7594.t1">
    <property type="protein sequence ID" value="ES5_v2.g7594.t1"/>
    <property type="gene ID" value="ES5_v2.g7594"/>
</dbReference>
<reference evidence="2" key="1">
    <citation type="submission" date="2022-11" db="UniProtKB">
        <authorList>
            <consortium name="WormBaseParasite"/>
        </authorList>
    </citation>
    <scope>IDENTIFICATION</scope>
</reference>
<protein>
    <submittedName>
        <fullName evidence="2">Phospholipid/glycerol acyltransferase domain-containing protein</fullName>
    </submittedName>
</protein>
<dbReference type="Proteomes" id="UP000887579">
    <property type="component" value="Unplaced"/>
</dbReference>
<evidence type="ECO:0000313" key="1">
    <source>
        <dbReference type="Proteomes" id="UP000887579"/>
    </source>
</evidence>
<organism evidence="1 2">
    <name type="scientific">Panagrolaimus sp. ES5</name>
    <dbReference type="NCBI Taxonomy" id="591445"/>
    <lineage>
        <taxon>Eukaryota</taxon>
        <taxon>Metazoa</taxon>
        <taxon>Ecdysozoa</taxon>
        <taxon>Nematoda</taxon>
        <taxon>Chromadorea</taxon>
        <taxon>Rhabditida</taxon>
        <taxon>Tylenchina</taxon>
        <taxon>Panagrolaimomorpha</taxon>
        <taxon>Panagrolaimoidea</taxon>
        <taxon>Panagrolaimidae</taxon>
        <taxon>Panagrolaimus</taxon>
    </lineage>
</organism>
<evidence type="ECO:0000313" key="2">
    <source>
        <dbReference type="WBParaSite" id="ES5_v2.g7594.t1"/>
    </source>
</evidence>
<accession>A0AC34GSC1</accession>
<name>A0AC34GSC1_9BILA</name>
<sequence>MNVPFITLFVLPTTEHFFLLLAFMFPPILILVITVICLACVGKSFGLRERYVECLLRIFEWGSGEIHTALRQHKMFIAGGDDDLEDDETQSSHDDDSVTSSGFEDVGSEPRANNSDYENFSKTNSTNCLKKRTASAQSIIVRSADVNKIDEIEVDILNSRARAVLEDALYFMKSGLEAIVEDGVTCRFEAEQLASWNMLTRTSHIWMDFISWRLNLLYVLGFFFRYCFMLPMRFFIFCIGLIFLVTSTAVLGVLPDGRLKRFLNEKCMLCCYRILSRSITALIYFHDQHNKAKNGGICVANHTSPIDVLILNTDNCYALVGQAHQGLLGFVQRALSRSTNHIWFERSESRDRSQVAAALSKHANDPNNLPVLIFPEGTCINNTSVMQFKKGSFEVDQTIYPIAMKYDPKFGDAFWNSSTQGWFEYIIQMMSSWAIICHVWYLPPMKKLPNENAIAFANRVKKTIAARGGLVDLEWDGQLKRCRVSEKLIAATRTRYFKRLNRYTSESEKQRRTSETRTSESSDESDLITAASDEGDVLTSTSDECAFLPTESAGSNFVTARSDEPDVMTAIPEEFDLITARSEKSFSSSD</sequence>
<proteinExistence type="predicted"/>